<evidence type="ECO:0000259" key="2">
    <source>
        <dbReference type="Pfam" id="PF20938"/>
    </source>
</evidence>
<comment type="caution">
    <text evidence="3">The sequence shown here is derived from an EMBL/GenBank/DDBJ whole genome shotgun (WGS) entry which is preliminary data.</text>
</comment>
<gene>
    <name evidence="3" type="ORF">BJX63DRAFT_432700</name>
</gene>
<feature type="domain" description="DUF2264" evidence="2">
    <location>
        <begin position="385"/>
        <end position="683"/>
    </location>
</feature>
<accession>A0ABR4H9V8</accession>
<dbReference type="Pfam" id="PF10022">
    <property type="entry name" value="DUF2264"/>
    <property type="match status" value="1"/>
</dbReference>
<evidence type="ECO:0000313" key="4">
    <source>
        <dbReference type="Proteomes" id="UP001610334"/>
    </source>
</evidence>
<evidence type="ECO:0000259" key="1">
    <source>
        <dbReference type="Pfam" id="PF10022"/>
    </source>
</evidence>
<keyword evidence="4" id="KW-1185">Reference proteome</keyword>
<feature type="domain" description="DUF2264" evidence="1">
    <location>
        <begin position="14"/>
        <end position="371"/>
    </location>
</feature>
<dbReference type="EMBL" id="JBFXLT010000049">
    <property type="protein sequence ID" value="KAL2812257.1"/>
    <property type="molecule type" value="Genomic_DNA"/>
</dbReference>
<proteinExistence type="predicted"/>
<dbReference type="PANTHER" id="PTHR35339">
    <property type="entry name" value="LINALOOL DEHYDRATASE_ISOMERASE DOMAIN-CONTAINING PROTEIN"/>
    <property type="match status" value="1"/>
</dbReference>
<protein>
    <recommendedName>
        <fullName evidence="5">DUF2264 domain-containing protein</fullName>
    </recommendedName>
</protein>
<organism evidence="3 4">
    <name type="scientific">Aspergillus granulosus</name>
    <dbReference type="NCBI Taxonomy" id="176169"/>
    <lineage>
        <taxon>Eukaryota</taxon>
        <taxon>Fungi</taxon>
        <taxon>Dikarya</taxon>
        <taxon>Ascomycota</taxon>
        <taxon>Pezizomycotina</taxon>
        <taxon>Eurotiomycetes</taxon>
        <taxon>Eurotiomycetidae</taxon>
        <taxon>Eurotiales</taxon>
        <taxon>Aspergillaceae</taxon>
        <taxon>Aspergillus</taxon>
        <taxon>Aspergillus subgen. Nidulantes</taxon>
    </lineage>
</organism>
<dbReference type="Proteomes" id="UP001610334">
    <property type="component" value="Unassembled WGS sequence"/>
</dbReference>
<sequence>MPYLHGFTDNPFETRSDLVRAAVALLSALEPYKSKGKARIKISTATAAGFDETAAQLEGFARPLWVVPFLLNESASGDVGLESWIHGLQAGTHPESPEYWGDLGDFDQRMVEMESIACALLARRDLILGTLSDATKANLANWLRQINHNRMPQNNWLWFRVFVNLALVKALGVPQDELQAQIDSDLKTLDSFRLGEGWSSDGLWGDERKQADYYSGSFAIQFAQLLYIQFAGEDDKTRAEMYRQSARDFGSTFWRYFDKDGAAIPFGRSMTYRFAFAAFWSALACAGVQLPAPIDNIGIAKGLLLRHLRWWSKQPDIFNSDGTLNIGFTYPNMYLSENYNSPQSVYWCLKSFIVLMLPEEHKFWTAKESPYPSLLSTTEPLSQLQVVWPPRHILCTAPEHHFFLSSGQMTKKSHKAREAKYGKFAYSSAFGFSVPCGPLLEQLAPDSTLSVTHDGGETWKVRAEPSNEKILQVSTKISGTSRTVSALASQWQPWKYLDFTITTVLVPLAGVFPGWHVRMHRVKSKGFEPSRLSNNMALEIVDSGFALDAETAGGGNILPTESWSATEHGYSADSTSCLLRSRAGTVGIVDLAPQMNLLVPKQGNIRARSEAFVLRADPNTNLIASRTFIPSIRHKLSPSTPHPSEVTGDREWWLATGVFAIAGSASIDRQAVLDMWRNQPRLSVGVEGEKLKISVLTE</sequence>
<name>A0ABR4H9V8_9EURO</name>
<dbReference type="InterPro" id="IPR049237">
    <property type="entry name" value="DUF2264_C"/>
</dbReference>
<dbReference type="InterPro" id="IPR049349">
    <property type="entry name" value="DUF2264_N"/>
</dbReference>
<reference evidence="3 4" key="1">
    <citation type="submission" date="2024-07" db="EMBL/GenBank/DDBJ databases">
        <title>Section-level genome sequencing and comparative genomics of Aspergillus sections Usti and Cavernicolus.</title>
        <authorList>
            <consortium name="Lawrence Berkeley National Laboratory"/>
            <person name="Nybo J.L."/>
            <person name="Vesth T.C."/>
            <person name="Theobald S."/>
            <person name="Frisvad J.C."/>
            <person name="Larsen T.O."/>
            <person name="Kjaerboelling I."/>
            <person name="Rothschild-Mancinelli K."/>
            <person name="Lyhne E.K."/>
            <person name="Kogle M.E."/>
            <person name="Barry K."/>
            <person name="Clum A."/>
            <person name="Na H."/>
            <person name="Ledsgaard L."/>
            <person name="Lin J."/>
            <person name="Lipzen A."/>
            <person name="Kuo A."/>
            <person name="Riley R."/>
            <person name="Mondo S."/>
            <person name="Labutti K."/>
            <person name="Haridas S."/>
            <person name="Pangalinan J."/>
            <person name="Salamov A.A."/>
            <person name="Simmons B.A."/>
            <person name="Magnuson J.K."/>
            <person name="Chen J."/>
            <person name="Drula E."/>
            <person name="Henrissat B."/>
            <person name="Wiebenga A."/>
            <person name="Lubbers R.J."/>
            <person name="Gomes A.C."/>
            <person name="Makela M.R."/>
            <person name="Stajich J."/>
            <person name="Grigoriev I.V."/>
            <person name="Mortensen U.H."/>
            <person name="De Vries R.P."/>
            <person name="Baker S.E."/>
            <person name="Andersen M.R."/>
        </authorList>
    </citation>
    <scope>NUCLEOTIDE SEQUENCE [LARGE SCALE GENOMIC DNA]</scope>
    <source>
        <strain evidence="3 4">CBS 588.65</strain>
    </source>
</reference>
<dbReference type="PIRSF" id="PIRSF014753">
    <property type="entry name" value="UCP014753"/>
    <property type="match status" value="1"/>
</dbReference>
<evidence type="ECO:0008006" key="5">
    <source>
        <dbReference type="Google" id="ProtNLM"/>
    </source>
</evidence>
<dbReference type="Pfam" id="PF20938">
    <property type="entry name" value="DUF2264_C"/>
    <property type="match status" value="1"/>
</dbReference>
<dbReference type="PANTHER" id="PTHR35339:SF2">
    <property type="entry name" value="DUF2264 DOMAIN-CONTAINING PROTEIN-RELATED"/>
    <property type="match status" value="1"/>
</dbReference>
<evidence type="ECO:0000313" key="3">
    <source>
        <dbReference type="EMBL" id="KAL2812257.1"/>
    </source>
</evidence>
<dbReference type="InterPro" id="IPR016624">
    <property type="entry name" value="UCP014753"/>
</dbReference>